<feature type="compositionally biased region" description="Basic residues" evidence="1">
    <location>
        <begin position="159"/>
        <end position="208"/>
    </location>
</feature>
<sequence>GHARERPDGRDPRRHRPVADGLRAVGRRGRHPQPPVPARPALGSRAAHRPRDRPAPRAVARSPGAGRDRRRHRGERDPCRPLLRADRPGRRRLWHRVGPGGRRAGGAGRPSDPGEHLDRGGGGRRRPEGGSPRSGPLRLAAAAPGRGAGVDPPDAGRDPHRRRARGRHGHLGRRRPRGRRPRALHRRRHRPAGPPSGRRRSRPRRRCRRADGRSSGDRPTPRHPCRNASRPPAPGPVVV</sequence>
<dbReference type="EMBL" id="CADCSZ010000063">
    <property type="protein sequence ID" value="CAA9227809.1"/>
    <property type="molecule type" value="Genomic_DNA"/>
</dbReference>
<feature type="compositionally biased region" description="Low complexity" evidence="1">
    <location>
        <begin position="129"/>
        <end position="153"/>
    </location>
</feature>
<proteinExistence type="predicted"/>
<feature type="compositionally biased region" description="Basic and acidic residues" evidence="1">
    <location>
        <begin position="209"/>
        <end position="220"/>
    </location>
</feature>
<protein>
    <submittedName>
        <fullName evidence="2">ABC transporter, permease protein (Cluster 13, osmolytes)</fullName>
    </submittedName>
</protein>
<feature type="non-terminal residue" evidence="2">
    <location>
        <position position="1"/>
    </location>
</feature>
<organism evidence="2">
    <name type="scientific">uncultured Acidimicrobiales bacterium</name>
    <dbReference type="NCBI Taxonomy" id="310071"/>
    <lineage>
        <taxon>Bacteria</taxon>
        <taxon>Bacillati</taxon>
        <taxon>Actinomycetota</taxon>
        <taxon>Acidimicrobiia</taxon>
        <taxon>Acidimicrobiales</taxon>
        <taxon>environmental samples</taxon>
    </lineage>
</organism>
<feature type="compositionally biased region" description="Basic and acidic residues" evidence="1">
    <location>
        <begin position="74"/>
        <end position="88"/>
    </location>
</feature>
<feature type="compositionally biased region" description="Low complexity" evidence="1">
    <location>
        <begin position="56"/>
        <end position="65"/>
    </location>
</feature>
<feature type="compositionally biased region" description="Basic and acidic residues" evidence="1">
    <location>
        <begin position="112"/>
        <end position="128"/>
    </location>
</feature>
<name>A0A6J4HNV9_9ACTN</name>
<reference evidence="2" key="1">
    <citation type="submission" date="2020-02" db="EMBL/GenBank/DDBJ databases">
        <authorList>
            <person name="Meier V. D."/>
        </authorList>
    </citation>
    <scope>NUCLEOTIDE SEQUENCE</scope>
    <source>
        <strain evidence="2">AVDCRST_MAG76</strain>
    </source>
</reference>
<accession>A0A6J4HNV9</accession>
<feature type="compositionally biased region" description="Gly residues" evidence="1">
    <location>
        <begin position="98"/>
        <end position="108"/>
    </location>
</feature>
<evidence type="ECO:0000256" key="1">
    <source>
        <dbReference type="SAM" id="MobiDB-lite"/>
    </source>
</evidence>
<feature type="region of interest" description="Disordered" evidence="1">
    <location>
        <begin position="1"/>
        <end position="239"/>
    </location>
</feature>
<evidence type="ECO:0000313" key="2">
    <source>
        <dbReference type="EMBL" id="CAA9227809.1"/>
    </source>
</evidence>
<feature type="compositionally biased region" description="Basic and acidic residues" evidence="1">
    <location>
        <begin position="1"/>
        <end position="11"/>
    </location>
</feature>
<feature type="non-terminal residue" evidence="2">
    <location>
        <position position="239"/>
    </location>
</feature>
<gene>
    <name evidence="2" type="ORF">AVDCRST_MAG76-1065</name>
</gene>
<dbReference type="AlphaFoldDB" id="A0A6J4HNV9"/>